<dbReference type="PANTHER" id="PTHR47706">
    <property type="entry name" value="NMRA-LIKE FAMILY PROTEIN"/>
    <property type="match status" value="1"/>
</dbReference>
<dbReference type="InterPro" id="IPR008030">
    <property type="entry name" value="NmrA-like"/>
</dbReference>
<accession>A0A168CR63</accession>
<dbReference type="Gene3D" id="3.40.50.720">
    <property type="entry name" value="NAD(P)-binding Rossmann-like Domain"/>
    <property type="match status" value="1"/>
</dbReference>
<dbReference type="GO" id="GO:0016491">
    <property type="term" value="F:oxidoreductase activity"/>
    <property type="evidence" value="ECO:0007669"/>
    <property type="project" value="UniProtKB-KW"/>
</dbReference>
<keyword evidence="1" id="KW-0521">NADP</keyword>
<dbReference type="Proteomes" id="UP000076881">
    <property type="component" value="Unassembled WGS sequence"/>
</dbReference>
<proteinExistence type="predicted"/>
<dbReference type="EMBL" id="AZHF01000008">
    <property type="protein sequence ID" value="OAA71688.1"/>
    <property type="molecule type" value="Genomic_DNA"/>
</dbReference>
<keyword evidence="2" id="KW-0560">Oxidoreductase</keyword>
<comment type="caution">
    <text evidence="4">The sequence shown here is derived from an EMBL/GenBank/DDBJ whole genome shotgun (WGS) entry which is preliminary data.</text>
</comment>
<evidence type="ECO:0000259" key="3">
    <source>
        <dbReference type="Pfam" id="PF05368"/>
    </source>
</evidence>
<dbReference type="AlphaFoldDB" id="A0A168CR63"/>
<keyword evidence="5" id="KW-1185">Reference proteome</keyword>
<protein>
    <submittedName>
        <fullName evidence="4">NAD(P)-binding domain protein</fullName>
    </submittedName>
</protein>
<dbReference type="SUPFAM" id="SSF51735">
    <property type="entry name" value="NAD(P)-binding Rossmann-fold domains"/>
    <property type="match status" value="1"/>
</dbReference>
<reference evidence="4 5" key="1">
    <citation type="journal article" date="2016" name="Genome Biol. Evol.">
        <title>Divergent and convergent evolution of fungal pathogenicity.</title>
        <authorList>
            <person name="Shang Y."/>
            <person name="Xiao G."/>
            <person name="Zheng P."/>
            <person name="Cen K."/>
            <person name="Zhan S."/>
            <person name="Wang C."/>
        </authorList>
    </citation>
    <scope>NUCLEOTIDE SEQUENCE [LARGE SCALE GENOMIC DNA]</scope>
    <source>
        <strain evidence="4 5">RCEF 1005</strain>
    </source>
</reference>
<evidence type="ECO:0000256" key="2">
    <source>
        <dbReference type="ARBA" id="ARBA00023002"/>
    </source>
</evidence>
<dbReference type="PANTHER" id="PTHR47706:SF7">
    <property type="entry name" value="CIPA-LIKE, PUTATIVE (AFU_ORTHOLOGUE AFUA_1G01630)-RELATED"/>
    <property type="match status" value="1"/>
</dbReference>
<evidence type="ECO:0000313" key="5">
    <source>
        <dbReference type="Proteomes" id="UP000076881"/>
    </source>
</evidence>
<sequence length="308" mass="32567">MSVTPQGRKIAIIGASGTLGKPLLSSLLASSAGHTITAVQRADATSTFHPAVRVLRGDLFSESFLASAFAGQDVVVLMPPLPQIISLQEPAVQAAALAGVPYVFPAEFGPDPFATGLIAENALLQKKKQIRDLVEELGVSSWVSIVVGPWTEYGVGFGLWGVDAKARKATLWKGAEGKANSASAKHAGEALAAALSLPEAALAKVKNGAIYTPSLRFTQRELLAAAQKVTGGNWTVEERDVKDVVKEYEEGLARGDEDAGHAKFFVTHSTEGKGADFEHKVDRELQEKLKTLGLGEETLEDAIRATLA</sequence>
<feature type="domain" description="NmrA-like" evidence="3">
    <location>
        <begin position="8"/>
        <end position="240"/>
    </location>
</feature>
<name>A0A168CR63_CORDF</name>
<dbReference type="STRING" id="1081108.A0A168CR63"/>
<dbReference type="InterPro" id="IPR051609">
    <property type="entry name" value="NmrA/Isoflavone_reductase-like"/>
</dbReference>
<gene>
    <name evidence="4" type="ORF">LEL_08923</name>
</gene>
<evidence type="ECO:0000256" key="1">
    <source>
        <dbReference type="ARBA" id="ARBA00022857"/>
    </source>
</evidence>
<evidence type="ECO:0000313" key="4">
    <source>
        <dbReference type="EMBL" id="OAA71688.1"/>
    </source>
</evidence>
<dbReference type="OrthoDB" id="419598at2759"/>
<dbReference type="Pfam" id="PF05368">
    <property type="entry name" value="NmrA"/>
    <property type="match status" value="1"/>
</dbReference>
<organism evidence="4 5">
    <name type="scientific">Akanthomyces lecanii RCEF 1005</name>
    <dbReference type="NCBI Taxonomy" id="1081108"/>
    <lineage>
        <taxon>Eukaryota</taxon>
        <taxon>Fungi</taxon>
        <taxon>Dikarya</taxon>
        <taxon>Ascomycota</taxon>
        <taxon>Pezizomycotina</taxon>
        <taxon>Sordariomycetes</taxon>
        <taxon>Hypocreomycetidae</taxon>
        <taxon>Hypocreales</taxon>
        <taxon>Cordycipitaceae</taxon>
        <taxon>Akanthomyces</taxon>
        <taxon>Cordyceps confragosa</taxon>
    </lineage>
</organism>
<dbReference type="InterPro" id="IPR036291">
    <property type="entry name" value="NAD(P)-bd_dom_sf"/>
</dbReference>